<dbReference type="PATRIC" id="fig|1435356.3.peg.619"/>
<dbReference type="Gene3D" id="3.40.30.120">
    <property type="match status" value="1"/>
</dbReference>
<evidence type="ECO:0000313" key="1">
    <source>
        <dbReference type="EMBL" id="AHD23581.1"/>
    </source>
</evidence>
<proteinExistence type="predicted"/>
<evidence type="ECO:0000313" key="2">
    <source>
        <dbReference type="Proteomes" id="UP000018781"/>
    </source>
</evidence>
<dbReference type="AlphaFoldDB" id="V9XJE6"/>
<reference evidence="1 2" key="1">
    <citation type="journal article" date="2014" name="Genome Announc.">
        <title>Complete Genome of Rhodococcus pyridinivorans SB3094, a Methyl-Ethyl-Ketone-Degrading Bacterium Used for Bioaugmentation.</title>
        <authorList>
            <person name="Dueholm M.S."/>
            <person name="Albertsen M."/>
            <person name="D'Imperio S."/>
            <person name="Tale V.P."/>
            <person name="Lewis D."/>
            <person name="Nielsen P.H."/>
            <person name="Nielsen J.L."/>
        </authorList>
    </citation>
    <scope>NUCLEOTIDE SEQUENCE [LARGE SCALE GENOMIC DNA]</scope>
    <source>
        <strain evidence="1 2">SB3094</strain>
    </source>
</reference>
<dbReference type="KEGG" id="rpy:Y013_03115"/>
<dbReference type="Proteomes" id="UP000018781">
    <property type="component" value="Chromosome"/>
</dbReference>
<organism evidence="1 2">
    <name type="scientific">Rhodococcus pyridinivorans SB3094</name>
    <dbReference type="NCBI Taxonomy" id="1435356"/>
    <lineage>
        <taxon>Bacteria</taxon>
        <taxon>Bacillati</taxon>
        <taxon>Actinomycetota</taxon>
        <taxon>Actinomycetes</taxon>
        <taxon>Mycobacteriales</taxon>
        <taxon>Nocardiaceae</taxon>
        <taxon>Rhodococcus</taxon>
    </lineage>
</organism>
<sequence length="61" mass="6220">MRARYDGAWELPLLGEVVAPSAVLVRPDGHVAWVGEGSTDGLDAALAKWCGTAAGRAGTVA</sequence>
<name>V9XJE6_9NOCA</name>
<dbReference type="HOGENOM" id="CLU_2919793_0_0_11"/>
<gene>
    <name evidence="1" type="ORF">Y013_03115</name>
</gene>
<dbReference type="Pfam" id="PF21274">
    <property type="entry name" value="Rng_hyd_C"/>
    <property type="match status" value="1"/>
</dbReference>
<dbReference type="EMBL" id="CP006996">
    <property type="protein sequence ID" value="AHD23581.1"/>
    <property type="molecule type" value="Genomic_DNA"/>
</dbReference>
<dbReference type="eggNOG" id="COG0654">
    <property type="taxonomic scope" value="Bacteria"/>
</dbReference>
<protein>
    <submittedName>
        <fullName evidence="1">Uncharacterized protein</fullName>
    </submittedName>
</protein>
<accession>V9XJE6</accession>